<organism evidence="2 3">
    <name type="scientific">Siminovitchia sediminis</name>
    <dbReference type="NCBI Taxonomy" id="1274353"/>
    <lineage>
        <taxon>Bacteria</taxon>
        <taxon>Bacillati</taxon>
        <taxon>Bacillota</taxon>
        <taxon>Bacilli</taxon>
        <taxon>Bacillales</taxon>
        <taxon>Bacillaceae</taxon>
        <taxon>Siminovitchia</taxon>
    </lineage>
</organism>
<feature type="domain" description="General stress protein 17M-like" evidence="1">
    <location>
        <begin position="3"/>
        <end position="98"/>
    </location>
</feature>
<proteinExistence type="predicted"/>
<dbReference type="RefSeq" id="WP_380776302.1">
    <property type="nucleotide sequence ID" value="NZ_JBHUEO010000116.1"/>
</dbReference>
<sequence>MNTVKICENGVQAKDIIHDLMAQGYEKDDIYLFAHGEEREKDLTDALDTSAVGMSEQGLVDSVKNIFNKRGDELRTEFEAVGLSKEEAEKYEKVLDGGALVLVAAKH</sequence>
<dbReference type="Pfam" id="PF11181">
    <property type="entry name" value="YflT"/>
    <property type="match status" value="1"/>
</dbReference>
<evidence type="ECO:0000259" key="1">
    <source>
        <dbReference type="Pfam" id="PF11181"/>
    </source>
</evidence>
<accession>A0ABW4KPE5</accession>
<comment type="caution">
    <text evidence="2">The sequence shown here is derived from an EMBL/GenBank/DDBJ whole genome shotgun (WGS) entry which is preliminary data.</text>
</comment>
<evidence type="ECO:0000313" key="2">
    <source>
        <dbReference type="EMBL" id="MFD1708686.1"/>
    </source>
</evidence>
<reference evidence="3" key="1">
    <citation type="journal article" date="2019" name="Int. J. Syst. Evol. Microbiol.">
        <title>The Global Catalogue of Microorganisms (GCM) 10K type strain sequencing project: providing services to taxonomists for standard genome sequencing and annotation.</title>
        <authorList>
            <consortium name="The Broad Institute Genomics Platform"/>
            <consortium name="The Broad Institute Genome Sequencing Center for Infectious Disease"/>
            <person name="Wu L."/>
            <person name="Ma J."/>
        </authorList>
    </citation>
    <scope>NUCLEOTIDE SEQUENCE [LARGE SCALE GENOMIC DNA]</scope>
    <source>
        <strain evidence="3">CGMCC 1.12295</strain>
    </source>
</reference>
<evidence type="ECO:0000313" key="3">
    <source>
        <dbReference type="Proteomes" id="UP001597301"/>
    </source>
</evidence>
<dbReference type="InterPro" id="IPR025889">
    <property type="entry name" value="GSP17M-like_dom"/>
</dbReference>
<gene>
    <name evidence="2" type="ORF">ACFSCZ_18600</name>
</gene>
<dbReference type="Proteomes" id="UP001597301">
    <property type="component" value="Unassembled WGS sequence"/>
</dbReference>
<protein>
    <submittedName>
        <fullName evidence="2">General stress protein</fullName>
    </submittedName>
</protein>
<name>A0ABW4KPE5_9BACI</name>
<keyword evidence="3" id="KW-1185">Reference proteome</keyword>
<dbReference type="EMBL" id="JBHUEO010000116">
    <property type="protein sequence ID" value="MFD1708686.1"/>
    <property type="molecule type" value="Genomic_DNA"/>
</dbReference>